<dbReference type="Pfam" id="PF07238">
    <property type="entry name" value="PilZ"/>
    <property type="match status" value="2"/>
</dbReference>
<dbReference type="GO" id="GO:0035438">
    <property type="term" value="F:cyclic-di-GMP binding"/>
    <property type="evidence" value="ECO:0007669"/>
    <property type="project" value="InterPro"/>
</dbReference>
<dbReference type="SUPFAM" id="SSF141371">
    <property type="entry name" value="PilZ domain-like"/>
    <property type="match status" value="2"/>
</dbReference>
<evidence type="ECO:0000313" key="4">
    <source>
        <dbReference type="Proteomes" id="UP000286100"/>
    </source>
</evidence>
<evidence type="ECO:0000259" key="2">
    <source>
        <dbReference type="Pfam" id="PF07238"/>
    </source>
</evidence>
<feature type="compositionally biased region" description="Polar residues" evidence="1">
    <location>
        <begin position="12"/>
        <end position="24"/>
    </location>
</feature>
<dbReference type="EMBL" id="QYUM01000004">
    <property type="protein sequence ID" value="RJF85717.1"/>
    <property type="molecule type" value="Genomic_DNA"/>
</dbReference>
<evidence type="ECO:0000313" key="3">
    <source>
        <dbReference type="EMBL" id="RJF85717.1"/>
    </source>
</evidence>
<evidence type="ECO:0000256" key="1">
    <source>
        <dbReference type="SAM" id="MobiDB-lite"/>
    </source>
</evidence>
<gene>
    <name evidence="3" type="ORF">D3876_17670</name>
</gene>
<dbReference type="Proteomes" id="UP000286100">
    <property type="component" value="Unassembled WGS sequence"/>
</dbReference>
<feature type="region of interest" description="Disordered" evidence="1">
    <location>
        <begin position="1"/>
        <end position="26"/>
    </location>
</feature>
<keyword evidence="4" id="KW-1185">Reference proteome</keyword>
<name>A0A418W6X9_9SPHN</name>
<comment type="caution">
    <text evidence="3">The sequence shown here is derived from an EMBL/GenBank/DDBJ whole genome shotgun (WGS) entry which is preliminary data.</text>
</comment>
<sequence length="224" mass="24407">MTLLSFDHPENSLDTPTRDASSTPVAPRAPRTLTLLLVGRVIGDRRDALCRIRNLSEGGLRAEVRARFTLGESVRIEFRNSDAVTGVVRWTDRKAIGVQFDAPVDVERLLAESTTVRRKGAPAPRAPRLPTSCWADIRIDGHPQRASLLDLSQGGAKLRTRTPLEMGAILILSVPGLEPMRGVVRWVRGDNAGIAFLEPIAFAALAAWLDDPATRYAAAVAWGE</sequence>
<protein>
    <submittedName>
        <fullName evidence="3">PilZ domain-containing protein</fullName>
    </submittedName>
</protein>
<proteinExistence type="predicted"/>
<dbReference type="InterPro" id="IPR009875">
    <property type="entry name" value="PilZ_domain"/>
</dbReference>
<organism evidence="3 4">
    <name type="scientific">Sphingomonas cavernae</name>
    <dbReference type="NCBI Taxonomy" id="2320861"/>
    <lineage>
        <taxon>Bacteria</taxon>
        <taxon>Pseudomonadati</taxon>
        <taxon>Pseudomonadota</taxon>
        <taxon>Alphaproteobacteria</taxon>
        <taxon>Sphingomonadales</taxon>
        <taxon>Sphingomonadaceae</taxon>
        <taxon>Sphingomonas</taxon>
    </lineage>
</organism>
<reference evidence="3 4" key="1">
    <citation type="submission" date="2018-09" db="EMBL/GenBank/DDBJ databases">
        <authorList>
            <person name="Zhu H."/>
        </authorList>
    </citation>
    <scope>NUCLEOTIDE SEQUENCE [LARGE SCALE GENOMIC DNA]</scope>
    <source>
        <strain evidence="3 4">K2R01-6</strain>
    </source>
</reference>
<dbReference type="OrthoDB" id="7929489at2"/>
<feature type="domain" description="PilZ" evidence="2">
    <location>
        <begin position="125"/>
        <end position="198"/>
    </location>
</feature>
<dbReference type="AlphaFoldDB" id="A0A418W6X9"/>
<feature type="domain" description="PilZ" evidence="2">
    <location>
        <begin position="29"/>
        <end position="107"/>
    </location>
</feature>
<accession>A0A418W6X9</accession>
<dbReference type="RefSeq" id="WP_119764737.1">
    <property type="nucleotide sequence ID" value="NZ_QYUM01000004.1"/>
</dbReference>
<dbReference type="Gene3D" id="2.40.10.220">
    <property type="entry name" value="predicted glycosyltransferase like domains"/>
    <property type="match status" value="1"/>
</dbReference>